<dbReference type="GO" id="GO:0003676">
    <property type="term" value="F:nucleic acid binding"/>
    <property type="evidence" value="ECO:0007669"/>
    <property type="project" value="InterPro"/>
</dbReference>
<dbReference type="InterPro" id="IPR003154">
    <property type="entry name" value="S1/P1nuclease"/>
</dbReference>
<evidence type="ECO:0000256" key="1">
    <source>
        <dbReference type="ARBA" id="ARBA00009547"/>
    </source>
</evidence>
<accession>A0A6A6ZI13</accession>
<dbReference type="CDD" id="cd11010">
    <property type="entry name" value="S1-P1_nuclease"/>
    <property type="match status" value="1"/>
</dbReference>
<evidence type="ECO:0000256" key="6">
    <source>
        <dbReference type="ARBA" id="ARBA00023157"/>
    </source>
</evidence>
<dbReference type="Proteomes" id="UP000799424">
    <property type="component" value="Unassembled WGS sequence"/>
</dbReference>
<comment type="similarity">
    <text evidence="1">Belongs to the nuclease type I family.</text>
</comment>
<dbReference type="GO" id="GO:0004519">
    <property type="term" value="F:endonuclease activity"/>
    <property type="evidence" value="ECO:0007669"/>
    <property type="project" value="UniProtKB-KW"/>
</dbReference>
<dbReference type="Pfam" id="PF02265">
    <property type="entry name" value="S1-P1_nuclease"/>
    <property type="match status" value="1"/>
</dbReference>
<evidence type="ECO:0000313" key="9">
    <source>
        <dbReference type="EMBL" id="KAF2820680.1"/>
    </source>
</evidence>
<dbReference type="EMBL" id="MU006240">
    <property type="protein sequence ID" value="KAF2820680.1"/>
    <property type="molecule type" value="Genomic_DNA"/>
</dbReference>
<dbReference type="GO" id="GO:0006308">
    <property type="term" value="P:DNA catabolic process"/>
    <property type="evidence" value="ECO:0007669"/>
    <property type="project" value="InterPro"/>
</dbReference>
<dbReference type="Gene3D" id="1.10.575.10">
    <property type="entry name" value="P1 Nuclease"/>
    <property type="match status" value="1"/>
</dbReference>
<feature type="signal peptide" evidence="8">
    <location>
        <begin position="1"/>
        <end position="18"/>
    </location>
</feature>
<keyword evidence="4" id="KW-0255">Endonuclease</keyword>
<dbReference type="AlphaFoldDB" id="A0A6A6ZI13"/>
<dbReference type="SUPFAM" id="SSF48537">
    <property type="entry name" value="Phospholipase C/P1 nuclease"/>
    <property type="match status" value="1"/>
</dbReference>
<keyword evidence="10" id="KW-1185">Reference proteome</keyword>
<dbReference type="InterPro" id="IPR008947">
    <property type="entry name" value="PLipase_C/P1_nuclease_dom_sf"/>
</dbReference>
<evidence type="ECO:0000256" key="4">
    <source>
        <dbReference type="ARBA" id="ARBA00022759"/>
    </source>
</evidence>
<protein>
    <submittedName>
        <fullName evidence="9">Phospholipase C/P1 nuclease</fullName>
    </submittedName>
</protein>
<evidence type="ECO:0000256" key="2">
    <source>
        <dbReference type="ARBA" id="ARBA00022722"/>
    </source>
</evidence>
<dbReference type="PANTHER" id="PTHR33146:SF26">
    <property type="entry name" value="ENDONUCLEASE 4"/>
    <property type="match status" value="1"/>
</dbReference>
<keyword evidence="6" id="KW-1015">Disulfide bond</keyword>
<gene>
    <name evidence="9" type="ORF">CC86DRAFT_449295</name>
</gene>
<keyword evidence="7" id="KW-0325">Glycoprotein</keyword>
<dbReference type="GO" id="GO:0046872">
    <property type="term" value="F:metal ion binding"/>
    <property type="evidence" value="ECO:0007669"/>
    <property type="project" value="UniProtKB-KW"/>
</dbReference>
<dbReference type="GO" id="GO:0016788">
    <property type="term" value="F:hydrolase activity, acting on ester bonds"/>
    <property type="evidence" value="ECO:0007669"/>
    <property type="project" value="InterPro"/>
</dbReference>
<evidence type="ECO:0000313" key="10">
    <source>
        <dbReference type="Proteomes" id="UP000799424"/>
    </source>
</evidence>
<keyword evidence="5" id="KW-0378">Hydrolase</keyword>
<organism evidence="9 10">
    <name type="scientific">Ophiobolus disseminans</name>
    <dbReference type="NCBI Taxonomy" id="1469910"/>
    <lineage>
        <taxon>Eukaryota</taxon>
        <taxon>Fungi</taxon>
        <taxon>Dikarya</taxon>
        <taxon>Ascomycota</taxon>
        <taxon>Pezizomycotina</taxon>
        <taxon>Dothideomycetes</taxon>
        <taxon>Pleosporomycetidae</taxon>
        <taxon>Pleosporales</taxon>
        <taxon>Pleosporineae</taxon>
        <taxon>Phaeosphaeriaceae</taxon>
        <taxon>Ophiobolus</taxon>
    </lineage>
</organism>
<proteinExistence type="inferred from homology"/>
<sequence length="311" mass="34834">MLSKRLLHVAALLTPAACWNTDVHNQLVFMAETFFTPDTTSVLAQILEPQYNGSIGRAAAWADAYAHTSEGRFSYQWHWIDTHDWAPHHCHLDYKSDCAKGGCVVSAIANQTGILRECIQQAMSGTILSGGTNLTCSYAAKWVAHFVGDIHQPLHASGRAAGGNFYKVKFGNVSTELHAVWDGFIPYYAANVSKPFSNHSIDPFFRSLLTRIRKDQFYEAPYMWLTCSDPSMPEECASLWATESNRWTCDYVYSHVHNDTDLGTDGYAFGAVPIVELQISKAAYRLGTWLNKLVDGVKADQLWRDQEILEL</sequence>
<reference evidence="9" key="1">
    <citation type="journal article" date="2020" name="Stud. Mycol.">
        <title>101 Dothideomycetes genomes: a test case for predicting lifestyles and emergence of pathogens.</title>
        <authorList>
            <person name="Haridas S."/>
            <person name="Albert R."/>
            <person name="Binder M."/>
            <person name="Bloem J."/>
            <person name="Labutti K."/>
            <person name="Salamov A."/>
            <person name="Andreopoulos B."/>
            <person name="Baker S."/>
            <person name="Barry K."/>
            <person name="Bills G."/>
            <person name="Bluhm B."/>
            <person name="Cannon C."/>
            <person name="Castanera R."/>
            <person name="Culley D."/>
            <person name="Daum C."/>
            <person name="Ezra D."/>
            <person name="Gonzalez J."/>
            <person name="Henrissat B."/>
            <person name="Kuo A."/>
            <person name="Liang C."/>
            <person name="Lipzen A."/>
            <person name="Lutzoni F."/>
            <person name="Magnuson J."/>
            <person name="Mondo S."/>
            <person name="Nolan M."/>
            <person name="Ohm R."/>
            <person name="Pangilinan J."/>
            <person name="Park H.-J."/>
            <person name="Ramirez L."/>
            <person name="Alfaro M."/>
            <person name="Sun H."/>
            <person name="Tritt A."/>
            <person name="Yoshinaga Y."/>
            <person name="Zwiers L.-H."/>
            <person name="Turgeon B."/>
            <person name="Goodwin S."/>
            <person name="Spatafora J."/>
            <person name="Crous P."/>
            <person name="Grigoriev I."/>
        </authorList>
    </citation>
    <scope>NUCLEOTIDE SEQUENCE</scope>
    <source>
        <strain evidence="9">CBS 113818</strain>
    </source>
</reference>
<evidence type="ECO:0000256" key="7">
    <source>
        <dbReference type="ARBA" id="ARBA00023180"/>
    </source>
</evidence>
<keyword evidence="3" id="KW-0479">Metal-binding</keyword>
<name>A0A6A6ZI13_9PLEO</name>
<evidence type="ECO:0000256" key="5">
    <source>
        <dbReference type="ARBA" id="ARBA00022801"/>
    </source>
</evidence>
<dbReference type="PANTHER" id="PTHR33146">
    <property type="entry name" value="ENDONUCLEASE 4"/>
    <property type="match status" value="1"/>
</dbReference>
<keyword evidence="8" id="KW-0732">Signal</keyword>
<dbReference type="OrthoDB" id="441446at2759"/>
<evidence type="ECO:0000256" key="3">
    <source>
        <dbReference type="ARBA" id="ARBA00022723"/>
    </source>
</evidence>
<keyword evidence="2" id="KW-0540">Nuclease</keyword>
<evidence type="ECO:0000256" key="8">
    <source>
        <dbReference type="SAM" id="SignalP"/>
    </source>
</evidence>
<feature type="chain" id="PRO_5025377663" evidence="8">
    <location>
        <begin position="19"/>
        <end position="311"/>
    </location>
</feature>